<proteinExistence type="predicted"/>
<organism evidence="1 2">
    <name type="scientific">Dentiscutata heterogama</name>
    <dbReference type="NCBI Taxonomy" id="1316150"/>
    <lineage>
        <taxon>Eukaryota</taxon>
        <taxon>Fungi</taxon>
        <taxon>Fungi incertae sedis</taxon>
        <taxon>Mucoromycota</taxon>
        <taxon>Glomeromycotina</taxon>
        <taxon>Glomeromycetes</taxon>
        <taxon>Diversisporales</taxon>
        <taxon>Gigasporaceae</taxon>
        <taxon>Dentiscutata</taxon>
    </lineage>
</organism>
<comment type="caution">
    <text evidence="1">The sequence shown here is derived from an EMBL/GenBank/DDBJ whole genome shotgun (WGS) entry which is preliminary data.</text>
</comment>
<gene>
    <name evidence="1" type="ORF">DHETER_LOCUS4121</name>
</gene>
<evidence type="ECO:0000313" key="2">
    <source>
        <dbReference type="Proteomes" id="UP000789702"/>
    </source>
</evidence>
<accession>A0ACA9LEX1</accession>
<dbReference type="Proteomes" id="UP000789702">
    <property type="component" value="Unassembled WGS sequence"/>
</dbReference>
<name>A0ACA9LEX1_9GLOM</name>
<reference evidence="1" key="1">
    <citation type="submission" date="2021-06" db="EMBL/GenBank/DDBJ databases">
        <authorList>
            <person name="Kallberg Y."/>
            <person name="Tangrot J."/>
            <person name="Rosling A."/>
        </authorList>
    </citation>
    <scope>NUCLEOTIDE SEQUENCE</scope>
    <source>
        <strain evidence="1">IL203A</strain>
    </source>
</reference>
<keyword evidence="2" id="KW-1185">Reference proteome</keyword>
<evidence type="ECO:0000313" key="1">
    <source>
        <dbReference type="EMBL" id="CAG8525420.1"/>
    </source>
</evidence>
<dbReference type="EMBL" id="CAJVPU010003934">
    <property type="protein sequence ID" value="CAG8525420.1"/>
    <property type="molecule type" value="Genomic_DNA"/>
</dbReference>
<sequence>MASLIVQIHKLQNPMPQYVLGTLPILAIVAATPKTTLMKKLLWFARSLGTPFFGLFYFCNIDCEHIEMCSYWLEAEDFICTWDDNNSKVVEEGETKGMIRNWPFGHHAMSIKPTDSQKNIMKDWVSEASLLDRLSSLSSLYYMSVGIYAGISKALSPCIDYDSVEDWPFIPLLFIWTLPVIYIRLKHGKVVNMVKSKRLNGKLQIVHDLDKRMTSSTLTAIIALISVLLPWFAVIIAYFVPPVGFYCRSKFLAIICAIWSLNSIIAYVSHVRGEKSAYGPVSLNILYTISGVVVAISLIFLSILSNNISLWISLFGPSCDVSC</sequence>
<protein>
    <submittedName>
        <fullName evidence="1">6834_t:CDS:1</fullName>
    </submittedName>
</protein>